<evidence type="ECO:0000313" key="3">
    <source>
        <dbReference type="Proteomes" id="UP001285352"/>
    </source>
</evidence>
<feature type="transmembrane region" description="Helical" evidence="1">
    <location>
        <begin position="31"/>
        <end position="52"/>
    </location>
</feature>
<name>A0ABU4UWM4_9PSEU</name>
<keyword evidence="1" id="KW-1133">Transmembrane helix</keyword>
<gene>
    <name evidence="2" type="ORF">SK854_17355</name>
</gene>
<dbReference type="Proteomes" id="UP001285352">
    <property type="component" value="Unassembled WGS sequence"/>
</dbReference>
<dbReference type="RefSeq" id="WP_319976140.1">
    <property type="nucleotide sequence ID" value="NZ_JAXAVU010000009.1"/>
</dbReference>
<proteinExistence type="predicted"/>
<accession>A0ABU4UWM4</accession>
<dbReference type="EMBL" id="JAXAVU010000009">
    <property type="protein sequence ID" value="MDX8143892.1"/>
    <property type="molecule type" value="Genomic_DNA"/>
</dbReference>
<reference evidence="2 3" key="1">
    <citation type="submission" date="2023-11" db="EMBL/GenBank/DDBJ databases">
        <title>Lentzea sokolovensis, sp. nov., Lentzea kristufkii, sp. nov., and Lentzea miocenensis, sp. nov., rare actinobacteria from Sokolov Coal Basin, Miocene lacustrine sediment, Czech Republic.</title>
        <authorList>
            <person name="Lara A."/>
            <person name="Kotroba L."/>
            <person name="Nouioui I."/>
            <person name="Neumann-Schaal M."/>
            <person name="Mast Y."/>
            <person name="Chronakova A."/>
        </authorList>
    </citation>
    <scope>NUCLEOTIDE SEQUENCE [LARGE SCALE GENOMIC DNA]</scope>
    <source>
        <strain evidence="2 3">BCCO 10_0061</strain>
    </source>
</reference>
<evidence type="ECO:0000313" key="2">
    <source>
        <dbReference type="EMBL" id="MDX8143892.1"/>
    </source>
</evidence>
<keyword evidence="1" id="KW-0472">Membrane</keyword>
<protein>
    <submittedName>
        <fullName evidence="2">Uncharacterized protein</fullName>
    </submittedName>
</protein>
<keyword evidence="1" id="KW-0812">Transmembrane</keyword>
<organism evidence="2 3">
    <name type="scientific">Lentzea sokolovensis</name>
    <dbReference type="NCBI Taxonomy" id="3095429"/>
    <lineage>
        <taxon>Bacteria</taxon>
        <taxon>Bacillati</taxon>
        <taxon>Actinomycetota</taxon>
        <taxon>Actinomycetes</taxon>
        <taxon>Pseudonocardiales</taxon>
        <taxon>Pseudonocardiaceae</taxon>
        <taxon>Lentzea</taxon>
    </lineage>
</organism>
<comment type="caution">
    <text evidence="2">The sequence shown here is derived from an EMBL/GenBank/DDBJ whole genome shotgun (WGS) entry which is preliminary data.</text>
</comment>
<keyword evidence="3" id="KW-1185">Reference proteome</keyword>
<feature type="transmembrane region" description="Helical" evidence="1">
    <location>
        <begin position="7"/>
        <end position="25"/>
    </location>
</feature>
<sequence>MTQPITPAHALIVAATFGFMGWLITRGQDPWSALLITLAALAGTVVVTRASWQGALAVLRRLAGSA</sequence>
<evidence type="ECO:0000256" key="1">
    <source>
        <dbReference type="SAM" id="Phobius"/>
    </source>
</evidence>